<dbReference type="InterPro" id="IPR016032">
    <property type="entry name" value="Sig_transdc_resp-reg_C-effctor"/>
</dbReference>
<evidence type="ECO:0000259" key="4">
    <source>
        <dbReference type="PROSITE" id="PS50043"/>
    </source>
</evidence>
<dbReference type="GO" id="GO:0006355">
    <property type="term" value="P:regulation of DNA-templated transcription"/>
    <property type="evidence" value="ECO:0007669"/>
    <property type="project" value="InterPro"/>
</dbReference>
<dbReference type="PANTHER" id="PTHR44688:SF16">
    <property type="entry name" value="DNA-BINDING TRANSCRIPTIONAL ACTIVATOR DEVR_DOSR"/>
    <property type="match status" value="1"/>
</dbReference>
<feature type="domain" description="HTH luxR-type" evidence="4">
    <location>
        <begin position="207"/>
        <end position="272"/>
    </location>
</feature>
<dbReference type="GO" id="GO:0003677">
    <property type="term" value="F:DNA binding"/>
    <property type="evidence" value="ECO:0007669"/>
    <property type="project" value="UniProtKB-KW"/>
</dbReference>
<dbReference type="SUPFAM" id="SSF46894">
    <property type="entry name" value="C-terminal effector domain of the bipartite response regulators"/>
    <property type="match status" value="1"/>
</dbReference>
<dbReference type="CDD" id="cd06170">
    <property type="entry name" value="LuxR_C_like"/>
    <property type="match status" value="1"/>
</dbReference>
<dbReference type="Proteomes" id="UP000054742">
    <property type="component" value="Unassembled WGS sequence"/>
</dbReference>
<dbReference type="Pfam" id="PF00196">
    <property type="entry name" value="GerE"/>
    <property type="match status" value="1"/>
</dbReference>
<protein>
    <submittedName>
        <fullName evidence="5">Response regulator containing a CheY-like receiver domain and an HTH DNA-binding domain protein</fullName>
    </submittedName>
</protein>
<keyword evidence="3" id="KW-0804">Transcription</keyword>
<dbReference type="RefSeq" id="WP_058440834.1">
    <property type="nucleotide sequence ID" value="NZ_CAAAHU010000022.1"/>
</dbReference>
<dbReference type="PANTHER" id="PTHR44688">
    <property type="entry name" value="DNA-BINDING TRANSCRIPTIONAL ACTIVATOR DEVR_DOSR"/>
    <property type="match status" value="1"/>
</dbReference>
<evidence type="ECO:0000256" key="3">
    <source>
        <dbReference type="ARBA" id="ARBA00023163"/>
    </source>
</evidence>
<evidence type="ECO:0000256" key="1">
    <source>
        <dbReference type="ARBA" id="ARBA00023015"/>
    </source>
</evidence>
<dbReference type="AlphaFoldDB" id="A0A0W0STX6"/>
<dbReference type="OrthoDB" id="5650388at2"/>
<comment type="caution">
    <text evidence="5">The sequence shown here is derived from an EMBL/GenBank/DDBJ whole genome shotgun (WGS) entry which is preliminary data.</text>
</comment>
<dbReference type="SMART" id="SM00421">
    <property type="entry name" value="HTH_LUXR"/>
    <property type="match status" value="1"/>
</dbReference>
<gene>
    <name evidence="5" type="primary">citB</name>
    <name evidence="5" type="ORF">Lbru_0755</name>
</gene>
<reference evidence="5 6" key="1">
    <citation type="submission" date="2015-11" db="EMBL/GenBank/DDBJ databases">
        <title>Genomic analysis of 38 Legionella species identifies large and diverse effector repertoires.</title>
        <authorList>
            <person name="Burstein D."/>
            <person name="Amaro F."/>
            <person name="Zusman T."/>
            <person name="Lifshitz Z."/>
            <person name="Cohen O."/>
            <person name="Gilbert J.A."/>
            <person name="Pupko T."/>
            <person name="Shuman H.A."/>
            <person name="Segal G."/>
        </authorList>
    </citation>
    <scope>NUCLEOTIDE SEQUENCE [LARGE SCALE GENOMIC DNA]</scope>
    <source>
        <strain evidence="5 6">ATCC 43878</strain>
    </source>
</reference>
<dbReference type="EMBL" id="LNXV01000004">
    <property type="protein sequence ID" value="KTC86814.1"/>
    <property type="molecule type" value="Genomic_DNA"/>
</dbReference>
<keyword evidence="1" id="KW-0805">Transcription regulation</keyword>
<organism evidence="5 6">
    <name type="scientific">Legionella brunensis</name>
    <dbReference type="NCBI Taxonomy" id="29422"/>
    <lineage>
        <taxon>Bacteria</taxon>
        <taxon>Pseudomonadati</taxon>
        <taxon>Pseudomonadota</taxon>
        <taxon>Gammaproteobacteria</taxon>
        <taxon>Legionellales</taxon>
        <taxon>Legionellaceae</taxon>
        <taxon>Legionella</taxon>
    </lineage>
</organism>
<sequence>MFLKETKADTTMNPQEFVNYTSFINQTCKELFRITGVNHFSYVEMNDNGQFFWLGSDGKYLEECIDSQLVNTAPLSILKTYPKTGFYIIDVYQEEYKQHSLPVFQMLNRFDYGHSFRILKVDENQTVKLFSFDAPIEKNDINHMYLNNLETFKKFNNYFEDRITFIREDLQKSHILETQLSEFIDLFNVSLKQKDLVNQALSTDFYPSETKIQLTPREKEILFWYIRGKTSDETAKLLNISRRTIERHFENLRDKFGCYSKNQIALKVMNLFDTNAWV</sequence>
<dbReference type="InterPro" id="IPR000792">
    <property type="entry name" value="Tscrpt_reg_LuxR_C"/>
</dbReference>
<dbReference type="STRING" id="29422.Lbru_0755"/>
<dbReference type="PRINTS" id="PR00038">
    <property type="entry name" value="HTHLUXR"/>
</dbReference>
<dbReference type="InterPro" id="IPR036388">
    <property type="entry name" value="WH-like_DNA-bd_sf"/>
</dbReference>
<keyword evidence="6" id="KW-1185">Reference proteome</keyword>
<dbReference type="PATRIC" id="fig|29422.6.peg.790"/>
<evidence type="ECO:0000313" key="5">
    <source>
        <dbReference type="EMBL" id="KTC86814.1"/>
    </source>
</evidence>
<evidence type="ECO:0000256" key="2">
    <source>
        <dbReference type="ARBA" id="ARBA00023125"/>
    </source>
</evidence>
<proteinExistence type="predicted"/>
<keyword evidence="2 5" id="KW-0238">DNA-binding</keyword>
<dbReference type="Gene3D" id="1.10.10.10">
    <property type="entry name" value="Winged helix-like DNA-binding domain superfamily/Winged helix DNA-binding domain"/>
    <property type="match status" value="1"/>
</dbReference>
<accession>A0A0W0STX6</accession>
<dbReference type="PROSITE" id="PS50043">
    <property type="entry name" value="HTH_LUXR_2"/>
    <property type="match status" value="1"/>
</dbReference>
<evidence type="ECO:0000313" key="6">
    <source>
        <dbReference type="Proteomes" id="UP000054742"/>
    </source>
</evidence>
<name>A0A0W0STX6_9GAMM</name>